<dbReference type="InterPro" id="IPR036138">
    <property type="entry name" value="PBP_dimer_sf"/>
</dbReference>
<evidence type="ECO:0000313" key="8">
    <source>
        <dbReference type="EMBL" id="HJA70772.1"/>
    </source>
</evidence>
<reference evidence="8" key="1">
    <citation type="journal article" date="2021" name="PeerJ">
        <title>Extensive microbial diversity within the chicken gut microbiome revealed by metagenomics and culture.</title>
        <authorList>
            <person name="Gilroy R."/>
            <person name="Ravi A."/>
            <person name="Getino M."/>
            <person name="Pursley I."/>
            <person name="Horton D.L."/>
            <person name="Alikhan N.F."/>
            <person name="Baker D."/>
            <person name="Gharbi K."/>
            <person name="Hall N."/>
            <person name="Watson M."/>
            <person name="Adriaenssens E.M."/>
            <person name="Foster-Nyarko E."/>
            <person name="Jarju S."/>
            <person name="Secka A."/>
            <person name="Antonio M."/>
            <person name="Oren A."/>
            <person name="Chaudhuri R.R."/>
            <person name="La Ragione R."/>
            <person name="Hildebrand F."/>
            <person name="Pallen M.J."/>
        </authorList>
    </citation>
    <scope>NUCLEOTIDE SEQUENCE</scope>
    <source>
        <strain evidence="8">CHK178-16964</strain>
    </source>
</reference>
<dbReference type="AlphaFoldDB" id="A0A9D2HH63"/>
<keyword evidence="3 5" id="KW-0472">Membrane</keyword>
<dbReference type="GO" id="GO:0005886">
    <property type="term" value="C:plasma membrane"/>
    <property type="evidence" value="ECO:0007669"/>
    <property type="project" value="TreeGrafter"/>
</dbReference>
<feature type="compositionally biased region" description="Acidic residues" evidence="4">
    <location>
        <begin position="648"/>
        <end position="659"/>
    </location>
</feature>
<feature type="compositionally biased region" description="Low complexity" evidence="4">
    <location>
        <begin position="701"/>
        <end position="715"/>
    </location>
</feature>
<dbReference type="InterPro" id="IPR005311">
    <property type="entry name" value="PBP_dimer"/>
</dbReference>
<dbReference type="PANTHER" id="PTHR30627">
    <property type="entry name" value="PEPTIDOGLYCAN D,D-TRANSPEPTIDASE"/>
    <property type="match status" value="1"/>
</dbReference>
<dbReference type="Gene3D" id="3.40.710.10">
    <property type="entry name" value="DD-peptidase/beta-lactamase superfamily"/>
    <property type="match status" value="1"/>
</dbReference>
<dbReference type="PANTHER" id="PTHR30627:SF1">
    <property type="entry name" value="PEPTIDOGLYCAN D,D-TRANSPEPTIDASE FTSI"/>
    <property type="match status" value="1"/>
</dbReference>
<sequence length="715" mass="78853">MKTSRNSDPRRKKGDKKLFTQHMQEKLAVTVLVITLALFALVMVLYDIVKNNSEDYNKIVLSQHSSYDSRTLPYQRGNIVDRNGTYLATSTKVYNLIIDARMIMTGQDEETGTNKYLNATVTALATAFGYDQSELRELIRSNPDSPYIRYAREITNDQKEAFEKLVSDTNKANEDNKIPDRVKGIWFEEEYKRYYPYNDLACSVIGFSSADGTTGTGGIEQSYNSILTGTNGREYGYLNDESNLESVIKPAVNGNTIVSTIDVNIQGIVEKYIDQWMTETGSNNIGVVVMDPDNGEILAMASDRTYDLNNPRDLSVRYTEEEIAAMTEEEQTEAWYGLWRNFCVSDTFEPGSPSKIFTIAAAMEEGVISGRESYVCDGVQAVGGHDIHCVNRYGHGPLTVAESLMVSCNDVLMQIAAQEGKNVFYKYYDMFGFGQKTGIDLPGEADTSSLGFTAESAGPADLATNAFGQNYNCTMVQMAAAYCSVLNGGSYYEPHVVKQILNENGSVVKKVEPVLVRETVSQNTSNFIKQALYDTVNAEKGTGKAAKIEGYEIGGKTGTAEKLPRGNRNYVVSFIGFAGLEKPEVLVYVAIDQPHVEDQPHSTYASQVFCNIMKEILPYLNVFPVTEVENEEAADLPVEEGIISNTEESSEGAEAETSESTEATEPQTYPDEEYVPMYEEGDSGIPANLPGQPESESAPQESLTEAETATSEEVS</sequence>
<dbReference type="InterPro" id="IPR001460">
    <property type="entry name" value="PCN-bd_Tpept"/>
</dbReference>
<evidence type="ECO:0000256" key="1">
    <source>
        <dbReference type="ARBA" id="ARBA00004370"/>
    </source>
</evidence>
<dbReference type="SUPFAM" id="SSF56601">
    <property type="entry name" value="beta-lactamase/transpeptidase-like"/>
    <property type="match status" value="1"/>
</dbReference>
<evidence type="ECO:0000256" key="4">
    <source>
        <dbReference type="SAM" id="MobiDB-lite"/>
    </source>
</evidence>
<dbReference type="Pfam" id="PF00905">
    <property type="entry name" value="Transpeptidase"/>
    <property type="match status" value="1"/>
</dbReference>
<proteinExistence type="inferred from homology"/>
<name>A0A9D2HH63_9FIRM</name>
<keyword evidence="5" id="KW-1133">Transmembrane helix</keyword>
<comment type="similarity">
    <text evidence="2">Belongs to the transpeptidase family.</text>
</comment>
<organism evidence="8 9">
    <name type="scientific">Candidatus Lachnoclostridium stercoravium</name>
    <dbReference type="NCBI Taxonomy" id="2838633"/>
    <lineage>
        <taxon>Bacteria</taxon>
        <taxon>Bacillati</taxon>
        <taxon>Bacillota</taxon>
        <taxon>Clostridia</taxon>
        <taxon>Lachnospirales</taxon>
        <taxon>Lachnospiraceae</taxon>
    </lineage>
</organism>
<evidence type="ECO:0000256" key="5">
    <source>
        <dbReference type="SAM" id="Phobius"/>
    </source>
</evidence>
<dbReference type="GO" id="GO:0008658">
    <property type="term" value="F:penicillin binding"/>
    <property type="evidence" value="ECO:0007669"/>
    <property type="project" value="InterPro"/>
</dbReference>
<comment type="subcellular location">
    <subcellularLocation>
        <location evidence="1">Membrane</location>
    </subcellularLocation>
</comment>
<feature type="compositionally biased region" description="Acidic residues" evidence="4">
    <location>
        <begin position="670"/>
        <end position="682"/>
    </location>
</feature>
<feature type="region of interest" description="Disordered" evidence="4">
    <location>
        <begin position="633"/>
        <end position="715"/>
    </location>
</feature>
<feature type="transmembrane region" description="Helical" evidence="5">
    <location>
        <begin position="27"/>
        <end position="46"/>
    </location>
</feature>
<dbReference type="InterPro" id="IPR050515">
    <property type="entry name" value="Beta-lactam/transpept"/>
</dbReference>
<protein>
    <submittedName>
        <fullName evidence="8">Penicillin-binding protein 2</fullName>
    </submittedName>
</protein>
<gene>
    <name evidence="8" type="ORF">IAA07_04225</name>
</gene>
<dbReference type="EMBL" id="DWZA01000038">
    <property type="protein sequence ID" value="HJA70772.1"/>
    <property type="molecule type" value="Genomic_DNA"/>
</dbReference>
<evidence type="ECO:0000259" key="7">
    <source>
        <dbReference type="Pfam" id="PF03717"/>
    </source>
</evidence>
<evidence type="ECO:0000256" key="2">
    <source>
        <dbReference type="ARBA" id="ARBA00007171"/>
    </source>
</evidence>
<dbReference type="Proteomes" id="UP000823900">
    <property type="component" value="Unassembled WGS sequence"/>
</dbReference>
<reference evidence="8" key="2">
    <citation type="submission" date="2021-04" db="EMBL/GenBank/DDBJ databases">
        <authorList>
            <person name="Gilroy R."/>
        </authorList>
    </citation>
    <scope>NUCLEOTIDE SEQUENCE</scope>
    <source>
        <strain evidence="8">CHK178-16964</strain>
    </source>
</reference>
<comment type="caution">
    <text evidence="8">The sequence shown here is derived from an EMBL/GenBank/DDBJ whole genome shotgun (WGS) entry which is preliminary data.</text>
</comment>
<evidence type="ECO:0000313" key="9">
    <source>
        <dbReference type="Proteomes" id="UP000823900"/>
    </source>
</evidence>
<evidence type="ECO:0000256" key="3">
    <source>
        <dbReference type="ARBA" id="ARBA00023136"/>
    </source>
</evidence>
<dbReference type="SUPFAM" id="SSF56519">
    <property type="entry name" value="Penicillin binding protein dimerisation domain"/>
    <property type="match status" value="1"/>
</dbReference>
<feature type="domain" description="Penicillin-binding protein transpeptidase" evidence="6">
    <location>
        <begin position="286"/>
        <end position="614"/>
    </location>
</feature>
<accession>A0A9D2HH63</accession>
<dbReference type="GO" id="GO:0071555">
    <property type="term" value="P:cell wall organization"/>
    <property type="evidence" value="ECO:0007669"/>
    <property type="project" value="TreeGrafter"/>
</dbReference>
<dbReference type="Gene3D" id="3.90.1310.10">
    <property type="entry name" value="Penicillin-binding protein 2a (Domain 2)"/>
    <property type="match status" value="1"/>
</dbReference>
<feature type="domain" description="Penicillin-binding protein dimerisation" evidence="7">
    <location>
        <begin position="75"/>
        <end position="243"/>
    </location>
</feature>
<evidence type="ECO:0000259" key="6">
    <source>
        <dbReference type="Pfam" id="PF00905"/>
    </source>
</evidence>
<dbReference type="InterPro" id="IPR012338">
    <property type="entry name" value="Beta-lactam/transpept-like"/>
</dbReference>
<keyword evidence="5" id="KW-0812">Transmembrane</keyword>
<dbReference type="Pfam" id="PF03717">
    <property type="entry name" value="PBP_dimer"/>
    <property type="match status" value="1"/>
</dbReference>